<dbReference type="Gene3D" id="2.60.120.620">
    <property type="entry name" value="q2cbj1_9rhob like domain"/>
    <property type="match status" value="1"/>
</dbReference>
<evidence type="ECO:0000256" key="2">
    <source>
        <dbReference type="ARBA" id="ARBA00002035"/>
    </source>
</evidence>
<dbReference type="Pfam" id="PF13640">
    <property type="entry name" value="2OG-FeII_Oxy_3"/>
    <property type="match status" value="1"/>
</dbReference>
<dbReference type="EC" id="1.14.11.2" evidence="5"/>
<keyword evidence="13" id="KW-0732">Signal</keyword>
<evidence type="ECO:0000259" key="14">
    <source>
        <dbReference type="PROSITE" id="PS51471"/>
    </source>
</evidence>
<evidence type="ECO:0000256" key="1">
    <source>
        <dbReference type="ARBA" id="ARBA00001961"/>
    </source>
</evidence>
<comment type="cofactor">
    <cofactor evidence="1">
        <name>L-ascorbate</name>
        <dbReference type="ChEBI" id="CHEBI:38290"/>
    </cofactor>
</comment>
<keyword evidence="6" id="KW-0479">Metal-binding</keyword>
<evidence type="ECO:0000256" key="3">
    <source>
        <dbReference type="ARBA" id="ARBA00004319"/>
    </source>
</evidence>
<dbReference type="AlphaFoldDB" id="A0A0N4TQ00"/>
<keyword evidence="11" id="KW-0408">Iron</keyword>
<evidence type="ECO:0000313" key="16">
    <source>
        <dbReference type="Proteomes" id="UP000278627"/>
    </source>
</evidence>
<accession>A0A0N4TQ00</accession>
<dbReference type="SUPFAM" id="SSF48452">
    <property type="entry name" value="TPR-like"/>
    <property type="match status" value="1"/>
</dbReference>
<evidence type="ECO:0000256" key="7">
    <source>
        <dbReference type="ARBA" id="ARBA00022824"/>
    </source>
</evidence>
<dbReference type="Proteomes" id="UP000278627">
    <property type="component" value="Unassembled WGS sequence"/>
</dbReference>
<keyword evidence="7" id="KW-0256">Endoplasmic reticulum</keyword>
<dbReference type="PANTHER" id="PTHR10869:SF244">
    <property type="entry name" value="PROLYL 4-HYDROXYLASE SUBUNIT ALPHA-2"/>
    <property type="match status" value="1"/>
</dbReference>
<gene>
    <name evidence="15" type="ORF">BPAG_LOCUS10609</name>
</gene>
<dbReference type="GO" id="GO:0031418">
    <property type="term" value="F:L-ascorbic acid binding"/>
    <property type="evidence" value="ECO:0007669"/>
    <property type="project" value="UniProtKB-KW"/>
</dbReference>
<dbReference type="Pfam" id="PF08336">
    <property type="entry name" value="P4Ha_N"/>
    <property type="match status" value="1"/>
</dbReference>
<dbReference type="FunFam" id="1.25.40.10:FF:000006">
    <property type="entry name" value="Prolyl 4-hydroxylase subunit alpha 2"/>
    <property type="match status" value="1"/>
</dbReference>
<keyword evidence="10" id="KW-0560">Oxidoreductase</keyword>
<dbReference type="Pfam" id="PF23558">
    <property type="entry name" value="TPR_P4H"/>
    <property type="match status" value="1"/>
</dbReference>
<dbReference type="InterPro" id="IPR059068">
    <property type="entry name" value="TPR_P4H"/>
</dbReference>
<evidence type="ECO:0000256" key="8">
    <source>
        <dbReference type="ARBA" id="ARBA00022896"/>
    </source>
</evidence>
<dbReference type="Gene3D" id="1.25.40.10">
    <property type="entry name" value="Tetratricopeptide repeat domain"/>
    <property type="match status" value="1"/>
</dbReference>
<dbReference type="InterPro" id="IPR044862">
    <property type="entry name" value="Pro_4_hyd_alph_FE2OG_OXY"/>
</dbReference>
<dbReference type="WBParaSite" id="BPAG_0001064701-mRNA-1">
    <property type="protein sequence ID" value="BPAG_0001064701-mRNA-1"/>
    <property type="gene ID" value="BPAG_0001064701"/>
</dbReference>
<evidence type="ECO:0000256" key="11">
    <source>
        <dbReference type="ARBA" id="ARBA00023004"/>
    </source>
</evidence>
<keyword evidence="16" id="KW-1185">Reference proteome</keyword>
<proteinExistence type="inferred from homology"/>
<evidence type="ECO:0000256" key="12">
    <source>
        <dbReference type="ARBA" id="ARBA00023180"/>
    </source>
</evidence>
<dbReference type="InterPro" id="IPR006620">
    <property type="entry name" value="Pro_4_hyd_alph"/>
</dbReference>
<dbReference type="SMART" id="SM00702">
    <property type="entry name" value="P4Hc"/>
    <property type="match status" value="1"/>
</dbReference>
<comment type="subcellular location">
    <subcellularLocation>
        <location evidence="3">Endoplasmic reticulum lumen</location>
    </subcellularLocation>
</comment>
<dbReference type="STRING" id="6280.A0A0N4TQ00"/>
<dbReference type="InterPro" id="IPR045054">
    <property type="entry name" value="P4HA-like"/>
</dbReference>
<reference evidence="15 16" key="2">
    <citation type="submission" date="2018-11" db="EMBL/GenBank/DDBJ databases">
        <authorList>
            <consortium name="Pathogen Informatics"/>
        </authorList>
    </citation>
    <scope>NUCLEOTIDE SEQUENCE [LARGE SCALE GENOMIC DNA]</scope>
</reference>
<dbReference type="GO" id="GO:0005506">
    <property type="term" value="F:iron ion binding"/>
    <property type="evidence" value="ECO:0007669"/>
    <property type="project" value="InterPro"/>
</dbReference>
<feature type="domain" description="Fe2OG dioxygenase" evidence="14">
    <location>
        <begin position="416"/>
        <end position="524"/>
    </location>
</feature>
<dbReference type="InterPro" id="IPR005123">
    <property type="entry name" value="Oxoglu/Fe-dep_dioxygenase_dom"/>
</dbReference>
<reference evidence="17" key="1">
    <citation type="submission" date="2017-02" db="UniProtKB">
        <authorList>
            <consortium name="WormBaseParasite"/>
        </authorList>
    </citation>
    <scope>IDENTIFICATION</scope>
</reference>
<evidence type="ECO:0000256" key="5">
    <source>
        <dbReference type="ARBA" id="ARBA00012269"/>
    </source>
</evidence>
<feature type="signal peptide" evidence="13">
    <location>
        <begin position="1"/>
        <end position="25"/>
    </location>
</feature>
<evidence type="ECO:0000256" key="9">
    <source>
        <dbReference type="ARBA" id="ARBA00022964"/>
    </source>
</evidence>
<evidence type="ECO:0000256" key="6">
    <source>
        <dbReference type="ARBA" id="ARBA00022723"/>
    </source>
</evidence>
<evidence type="ECO:0000256" key="10">
    <source>
        <dbReference type="ARBA" id="ARBA00023002"/>
    </source>
</evidence>
<keyword evidence="8" id="KW-0847">Vitamin C</keyword>
<dbReference type="GO" id="GO:0004656">
    <property type="term" value="F:procollagen-proline 4-dioxygenase activity"/>
    <property type="evidence" value="ECO:0007669"/>
    <property type="project" value="UniProtKB-EC"/>
</dbReference>
<name>A0A0N4TQ00_BRUPA</name>
<keyword evidence="12" id="KW-0325">Glycoprotein</keyword>
<evidence type="ECO:0000313" key="17">
    <source>
        <dbReference type="WBParaSite" id="BPAG_0001064701-mRNA-1"/>
    </source>
</evidence>
<dbReference type="InterPro" id="IPR013547">
    <property type="entry name" value="P4H_N"/>
</dbReference>
<protein>
    <recommendedName>
        <fullName evidence="5">procollagen-proline 4-dioxygenase</fullName>
        <ecNumber evidence="5">1.14.11.2</ecNumber>
    </recommendedName>
</protein>
<sequence>MIMFYEPVMIVTVVFILALRSTTHADLFTSIAEMELLLEADKGIPDLLDMYIERFQQRLDQIKQLSVGKKQLGNRSLGNDMRLLSNPVSAYLLIKRLIEEWDDIKRLAGSDIGEELLKEISELRAMNYVKNPTTEDLVGAAIALLRLQDTYRLNVKEIADGKILNASGVQPFTARDCFDIGRAAYNVNDYYHTLIWMEEAQERLRDEAPHETVQLKEILEYLAFALFKQGNLKRALLLTEQLHTIDPNHPRAKNNIKWYEDLLAEEGLKPIDYRRNIPPVTNPRPTTGLETAEHDIYEALCRNEIPVSIKVTSKLYCYYKMDRPFLRLAPFKVEILRFNPLAVLFRDVITDEEVTMIQMLATPRLRRATVQNSITGELETASYRTSKSAWLKDEEHEVVHRINKRIDLMTNLEQETSEELQVGNYGIGGHYDPHFDFARREEVNAFQSLNTGNRLATLLFYMTQPESGGATVFTEVKTTVMPSKNDALFWYNLLRSGEGDLRTRHAACPVLTGTKWVSNKWIHERGQEFRRPCGLSRSVEEQFVGDLSA</sequence>
<feature type="chain" id="PRO_5043122155" description="procollagen-proline 4-dioxygenase" evidence="13">
    <location>
        <begin position="26"/>
        <end position="549"/>
    </location>
</feature>
<evidence type="ECO:0000313" key="15">
    <source>
        <dbReference type="EMBL" id="VDN91795.1"/>
    </source>
</evidence>
<dbReference type="Gene3D" id="6.10.140.1460">
    <property type="match status" value="1"/>
</dbReference>
<dbReference type="EMBL" id="UZAD01013193">
    <property type="protein sequence ID" value="VDN91795.1"/>
    <property type="molecule type" value="Genomic_DNA"/>
</dbReference>
<evidence type="ECO:0000256" key="4">
    <source>
        <dbReference type="ARBA" id="ARBA00006511"/>
    </source>
</evidence>
<organism evidence="17">
    <name type="scientific">Brugia pahangi</name>
    <name type="common">Filarial nematode worm</name>
    <dbReference type="NCBI Taxonomy" id="6280"/>
    <lineage>
        <taxon>Eukaryota</taxon>
        <taxon>Metazoa</taxon>
        <taxon>Ecdysozoa</taxon>
        <taxon>Nematoda</taxon>
        <taxon>Chromadorea</taxon>
        <taxon>Rhabditida</taxon>
        <taxon>Spirurina</taxon>
        <taxon>Spiruromorpha</taxon>
        <taxon>Filarioidea</taxon>
        <taxon>Onchocercidae</taxon>
        <taxon>Brugia</taxon>
    </lineage>
</organism>
<dbReference type="PROSITE" id="PS51471">
    <property type="entry name" value="FE2OG_OXY"/>
    <property type="match status" value="1"/>
</dbReference>
<comment type="function">
    <text evidence="2">Catalyzes the post-translational formation of 4-hydroxyproline in -Xaa-Pro-Gly- sequences in collagens and other proteins.</text>
</comment>
<comment type="similarity">
    <text evidence="4">Belongs to the P4HA family.</text>
</comment>
<evidence type="ECO:0000256" key="13">
    <source>
        <dbReference type="SAM" id="SignalP"/>
    </source>
</evidence>
<dbReference type="PANTHER" id="PTHR10869">
    <property type="entry name" value="PROLYL 4-HYDROXYLASE ALPHA SUBUNIT"/>
    <property type="match status" value="1"/>
</dbReference>
<dbReference type="FunFam" id="2.60.120.620:FF:000001">
    <property type="entry name" value="Prolyl 4-hydroxylase subunit alpha 2"/>
    <property type="match status" value="1"/>
</dbReference>
<dbReference type="InterPro" id="IPR011990">
    <property type="entry name" value="TPR-like_helical_dom_sf"/>
</dbReference>
<keyword evidence="9" id="KW-0223">Dioxygenase</keyword>
<dbReference type="GO" id="GO:0005788">
    <property type="term" value="C:endoplasmic reticulum lumen"/>
    <property type="evidence" value="ECO:0007669"/>
    <property type="project" value="UniProtKB-SubCell"/>
</dbReference>